<dbReference type="Gene3D" id="1.10.1740.10">
    <property type="match status" value="1"/>
</dbReference>
<dbReference type="SUPFAM" id="SSF88946">
    <property type="entry name" value="Sigma2 domain of RNA polymerase sigma factors"/>
    <property type="match status" value="1"/>
</dbReference>
<evidence type="ECO:0000313" key="1">
    <source>
        <dbReference type="EMBL" id="PIZ41035.1"/>
    </source>
</evidence>
<organism evidence="1 2">
    <name type="scientific">Candidatus Aquicultor secundus</name>
    <dbReference type="NCBI Taxonomy" id="1973895"/>
    <lineage>
        <taxon>Bacteria</taxon>
        <taxon>Bacillati</taxon>
        <taxon>Actinomycetota</taxon>
        <taxon>Candidatus Aquicultoria</taxon>
        <taxon>Candidatus Aquicultorales</taxon>
        <taxon>Candidatus Aquicultoraceae</taxon>
        <taxon>Candidatus Aquicultor</taxon>
    </lineage>
</organism>
<proteinExistence type="predicted"/>
<evidence type="ECO:0000313" key="2">
    <source>
        <dbReference type="Proteomes" id="UP000230956"/>
    </source>
</evidence>
<dbReference type="AlphaFoldDB" id="A0A2M7T9F6"/>
<reference evidence="2" key="1">
    <citation type="submission" date="2017-09" db="EMBL/GenBank/DDBJ databases">
        <title>Depth-based differentiation of microbial function through sediment-hosted aquifers and enrichment of novel symbionts in the deep terrestrial subsurface.</title>
        <authorList>
            <person name="Probst A.J."/>
            <person name="Ladd B."/>
            <person name="Jarett J.K."/>
            <person name="Geller-Mcgrath D.E."/>
            <person name="Sieber C.M.K."/>
            <person name="Emerson J.B."/>
            <person name="Anantharaman K."/>
            <person name="Thomas B.C."/>
            <person name="Malmstrom R."/>
            <person name="Stieglmeier M."/>
            <person name="Klingl A."/>
            <person name="Woyke T."/>
            <person name="Ryan C.M."/>
            <person name="Banfield J.F."/>
        </authorList>
    </citation>
    <scope>NUCLEOTIDE SEQUENCE [LARGE SCALE GENOMIC DNA]</scope>
</reference>
<accession>A0A2M7T9F6</accession>
<dbReference type="GO" id="GO:0003700">
    <property type="term" value="F:DNA-binding transcription factor activity"/>
    <property type="evidence" value="ECO:0007669"/>
    <property type="project" value="InterPro"/>
</dbReference>
<comment type="caution">
    <text evidence="1">The sequence shown here is derived from an EMBL/GenBank/DDBJ whole genome shotgun (WGS) entry which is preliminary data.</text>
</comment>
<name>A0A2M7T9F6_9ACTN</name>
<protein>
    <submittedName>
        <fullName evidence="1">Uncharacterized protein</fullName>
    </submittedName>
</protein>
<dbReference type="EMBL" id="PFNG01000072">
    <property type="protein sequence ID" value="PIZ41035.1"/>
    <property type="molecule type" value="Genomic_DNA"/>
</dbReference>
<gene>
    <name evidence="1" type="ORF">COY37_03040</name>
</gene>
<dbReference type="Proteomes" id="UP000230956">
    <property type="component" value="Unassembled WGS sequence"/>
</dbReference>
<dbReference type="GO" id="GO:0006352">
    <property type="term" value="P:DNA-templated transcription initiation"/>
    <property type="evidence" value="ECO:0007669"/>
    <property type="project" value="InterPro"/>
</dbReference>
<sequence length="106" mass="12333">MFNTLQAWLYRVTTNLCLDELRRQKALKIEPHADFDIDEIHRKFKNCQPSNPGIALDEVEDRMLIDTTVAAVRSIVFRARRRFIKLYMELAEEAGLSFAPFYPGVS</sequence>
<dbReference type="RefSeq" id="WP_286984485.1">
    <property type="nucleotide sequence ID" value="NZ_PEXG01000084.1"/>
</dbReference>
<dbReference type="InterPro" id="IPR013325">
    <property type="entry name" value="RNA_pol_sigma_r2"/>
</dbReference>